<dbReference type="InterPro" id="IPR027417">
    <property type="entry name" value="P-loop_NTPase"/>
</dbReference>
<keyword evidence="7" id="KW-1185">Reference proteome</keyword>
<keyword evidence="2" id="KW-0813">Transport</keyword>
<dbReference type="GO" id="GO:0005886">
    <property type="term" value="C:plasma membrane"/>
    <property type="evidence" value="ECO:0007669"/>
    <property type="project" value="UniProtKB-SubCell"/>
</dbReference>
<dbReference type="InterPro" id="IPR051535">
    <property type="entry name" value="Siderophore_ABC-ATPase"/>
</dbReference>
<keyword evidence="5" id="KW-0472">Membrane</keyword>
<accession>A0A1G7XZV5</accession>
<dbReference type="PANTHER" id="PTHR42771:SF12">
    <property type="entry name" value="FE(3+) DICITRATE TRANSPORT ATP-BINDING PROTEIN FECE-RELATED"/>
    <property type="match status" value="1"/>
</dbReference>
<dbReference type="AlphaFoldDB" id="A0A1G7XZV5"/>
<evidence type="ECO:0000313" key="7">
    <source>
        <dbReference type="Proteomes" id="UP000198854"/>
    </source>
</evidence>
<dbReference type="GO" id="GO:0006811">
    <property type="term" value="P:monoatomic ion transport"/>
    <property type="evidence" value="ECO:0007669"/>
    <property type="project" value="UniProtKB-KW"/>
</dbReference>
<dbReference type="Gene3D" id="3.40.50.300">
    <property type="entry name" value="P-loop containing nucleotide triphosphate hydrolases"/>
    <property type="match status" value="1"/>
</dbReference>
<evidence type="ECO:0000256" key="3">
    <source>
        <dbReference type="ARBA" id="ARBA00022475"/>
    </source>
</evidence>
<dbReference type="PANTHER" id="PTHR42771">
    <property type="entry name" value="IRON(3+)-HYDROXAMATE IMPORT ATP-BINDING PROTEIN FHUC"/>
    <property type="match status" value="1"/>
</dbReference>
<reference evidence="7" key="1">
    <citation type="submission" date="2016-10" db="EMBL/GenBank/DDBJ databases">
        <authorList>
            <person name="Varghese N."/>
            <person name="Submissions S."/>
        </authorList>
    </citation>
    <scope>NUCLEOTIDE SEQUENCE [LARGE SCALE GENOMIC DNA]</scope>
    <source>
        <strain evidence="7">CGMCC 1.10228</strain>
    </source>
</reference>
<sequence length="171" mass="19000">MCRIYVVNIGGINKRLVVGIVVIKYAGIECRAVGKLTFTAEFVGGYLLTAIGIDIAVSIPSLAQQTPYLLLDEPTTYLDIAHQIEMLELFRKLNRRAGRTVICVLHDLHQACRYADHLIVMKQGKVIAEGAPKAIITEALVETVYDMKSLIIDDPLSHTPMVLPLWNKDKV</sequence>
<evidence type="ECO:0008006" key="8">
    <source>
        <dbReference type="Google" id="ProtNLM"/>
    </source>
</evidence>
<organism evidence="6 7">
    <name type="scientific">Vibrio xiamenensis</name>
    <dbReference type="NCBI Taxonomy" id="861298"/>
    <lineage>
        <taxon>Bacteria</taxon>
        <taxon>Pseudomonadati</taxon>
        <taxon>Pseudomonadota</taxon>
        <taxon>Gammaproteobacteria</taxon>
        <taxon>Vibrionales</taxon>
        <taxon>Vibrionaceae</taxon>
        <taxon>Vibrio</taxon>
    </lineage>
</organism>
<gene>
    <name evidence="6" type="ORF">SAMN04488136_104132</name>
</gene>
<keyword evidence="4" id="KW-0406">Ion transport</keyword>
<proteinExistence type="predicted"/>
<dbReference type="EMBL" id="FNDD01000004">
    <property type="protein sequence ID" value="SDG89707.1"/>
    <property type="molecule type" value="Genomic_DNA"/>
</dbReference>
<protein>
    <recommendedName>
        <fullName evidence="8">ABC transporter</fullName>
    </recommendedName>
</protein>
<name>A0A1G7XZV5_9VIBR</name>
<evidence type="ECO:0000256" key="5">
    <source>
        <dbReference type="ARBA" id="ARBA00023136"/>
    </source>
</evidence>
<dbReference type="Proteomes" id="UP000198854">
    <property type="component" value="Unassembled WGS sequence"/>
</dbReference>
<evidence type="ECO:0000256" key="4">
    <source>
        <dbReference type="ARBA" id="ARBA00023065"/>
    </source>
</evidence>
<keyword evidence="3" id="KW-1003">Cell membrane</keyword>
<comment type="subcellular location">
    <subcellularLocation>
        <location evidence="1">Cell membrane</location>
        <topology evidence="1">Peripheral membrane protein</topology>
    </subcellularLocation>
</comment>
<dbReference type="STRING" id="861298.SAMN04488136_104132"/>
<evidence type="ECO:0000256" key="1">
    <source>
        <dbReference type="ARBA" id="ARBA00004202"/>
    </source>
</evidence>
<dbReference type="SUPFAM" id="SSF52540">
    <property type="entry name" value="P-loop containing nucleoside triphosphate hydrolases"/>
    <property type="match status" value="1"/>
</dbReference>
<evidence type="ECO:0000313" key="6">
    <source>
        <dbReference type="EMBL" id="SDG89707.1"/>
    </source>
</evidence>
<evidence type="ECO:0000256" key="2">
    <source>
        <dbReference type="ARBA" id="ARBA00022448"/>
    </source>
</evidence>